<dbReference type="InterPro" id="IPR013785">
    <property type="entry name" value="Aldolase_TIM"/>
</dbReference>
<evidence type="ECO:0000313" key="2">
    <source>
        <dbReference type="EMBL" id="SIS51277.1"/>
    </source>
</evidence>
<dbReference type="GO" id="GO:0047444">
    <property type="term" value="F:N-acylneuraminate-9-phosphate synthase activity"/>
    <property type="evidence" value="ECO:0007669"/>
    <property type="project" value="TreeGrafter"/>
</dbReference>
<reference evidence="2 3" key="1">
    <citation type="submission" date="2017-01" db="EMBL/GenBank/DDBJ databases">
        <authorList>
            <person name="Mah S.A."/>
            <person name="Swanson W.J."/>
            <person name="Moy G.W."/>
            <person name="Vacquier V.D."/>
        </authorList>
    </citation>
    <scope>NUCLEOTIDE SEQUENCE [LARGE SCALE GENOMIC DNA]</scope>
    <source>
        <strain evidence="2 3">DSM 11589</strain>
    </source>
</reference>
<dbReference type="GO" id="GO:0016051">
    <property type="term" value="P:carbohydrate biosynthetic process"/>
    <property type="evidence" value="ECO:0007669"/>
    <property type="project" value="InterPro"/>
</dbReference>
<dbReference type="SUPFAM" id="SSF51569">
    <property type="entry name" value="Aldolase"/>
    <property type="match status" value="1"/>
</dbReference>
<feature type="domain" description="PseI/NeuA/B-like" evidence="1">
    <location>
        <begin position="70"/>
        <end position="309"/>
    </location>
</feature>
<dbReference type="InterPro" id="IPR013132">
    <property type="entry name" value="PseI/NeuA/B-like_N"/>
</dbReference>
<evidence type="ECO:0000259" key="1">
    <source>
        <dbReference type="Pfam" id="PF03102"/>
    </source>
</evidence>
<accession>A0A1N7JPP8</accession>
<dbReference type="Pfam" id="PF03102">
    <property type="entry name" value="NeuB"/>
    <property type="match status" value="1"/>
</dbReference>
<organism evidence="2 3">
    <name type="scientific">Insolitispirillum peregrinum</name>
    <dbReference type="NCBI Taxonomy" id="80876"/>
    <lineage>
        <taxon>Bacteria</taxon>
        <taxon>Pseudomonadati</taxon>
        <taxon>Pseudomonadota</taxon>
        <taxon>Alphaproteobacteria</taxon>
        <taxon>Rhodospirillales</taxon>
        <taxon>Novispirillaceae</taxon>
        <taxon>Insolitispirillum</taxon>
    </lineage>
</organism>
<dbReference type="InterPro" id="IPR036732">
    <property type="entry name" value="AFP_Neu5c_C_sf"/>
</dbReference>
<keyword evidence="3" id="KW-1185">Reference proteome</keyword>
<evidence type="ECO:0000313" key="3">
    <source>
        <dbReference type="Proteomes" id="UP000185678"/>
    </source>
</evidence>
<dbReference type="SUPFAM" id="SSF51269">
    <property type="entry name" value="AFP III-like domain"/>
    <property type="match status" value="1"/>
</dbReference>
<dbReference type="EMBL" id="FTOA01000002">
    <property type="protein sequence ID" value="SIS51277.1"/>
    <property type="molecule type" value="Genomic_DNA"/>
</dbReference>
<gene>
    <name evidence="2" type="ORF">SAMN05421779_102414</name>
</gene>
<dbReference type="AlphaFoldDB" id="A0A1N7JPP8"/>
<sequence>MQSRLYAPLLRKKCPMSHDACSVPVPASFTIPTPKGMRQIGGDAPCFVIAEIGSNWLMGDRSDDTAARRMIEVAAAAGCDAVKFQTFRPETLYVPDPGESDYLSAAGIKRSIADIIRENVLPPEMVPGLADFATSCGVVFMSSCFSLEDFAIVDPLTPIHKLASYEITFYPLIEAIARTGKPLIMSTGAAIPQDVAWAVECFRDAGGKDLSVLQCTASYPAPDEALNLRAIPALGQTFAAVPGLSDHSPHPLHAPFAAVSLGAKVLEKHFTLDRNGPGPDHFNSILPEELQTLVHGIRAIEAMLGDGVKKVEPIEDELYAFARRRVQAIRPIAAGDLLRLGDNLAILRPGKRTPGAHPHDLPLIDGHQALRAIAVGDGVQVTDCSAPAP</sequence>
<dbReference type="PANTHER" id="PTHR42966">
    <property type="entry name" value="N-ACETYLNEURAMINATE SYNTHASE"/>
    <property type="match status" value="1"/>
</dbReference>
<dbReference type="CDD" id="cd11615">
    <property type="entry name" value="SAF_NeuB_like"/>
    <property type="match status" value="1"/>
</dbReference>
<protein>
    <submittedName>
        <fullName evidence="2">N-acetylneuraminate synthase</fullName>
    </submittedName>
</protein>
<proteinExistence type="predicted"/>
<dbReference type="STRING" id="80876.SAMN05421779_102414"/>
<dbReference type="InterPro" id="IPR057736">
    <property type="entry name" value="SAF_PseI/NeuA/NeuB"/>
</dbReference>
<name>A0A1N7JPP8_9PROT</name>
<dbReference type="Proteomes" id="UP000185678">
    <property type="component" value="Unassembled WGS sequence"/>
</dbReference>
<dbReference type="PANTHER" id="PTHR42966:SF1">
    <property type="entry name" value="SIALIC ACID SYNTHASE"/>
    <property type="match status" value="1"/>
</dbReference>
<dbReference type="Gene3D" id="3.20.20.70">
    <property type="entry name" value="Aldolase class I"/>
    <property type="match status" value="1"/>
</dbReference>
<dbReference type="InterPro" id="IPR051690">
    <property type="entry name" value="PseI-like"/>
</dbReference>
<dbReference type="Gene3D" id="3.90.1210.10">
    <property type="entry name" value="Antifreeze-like/N-acetylneuraminic acid synthase C-terminal domain"/>
    <property type="match status" value="1"/>
</dbReference>